<feature type="region of interest" description="Disordered" evidence="1">
    <location>
        <begin position="226"/>
        <end position="282"/>
    </location>
</feature>
<evidence type="ECO:0000259" key="3">
    <source>
        <dbReference type="Pfam" id="PF04366"/>
    </source>
</evidence>
<dbReference type="RefSeq" id="WP_203169443.1">
    <property type="nucleotide sequence ID" value="NZ_JAEVLS010000005.1"/>
</dbReference>
<feature type="domain" description="Ysc84 actin-binding" evidence="3">
    <location>
        <begin position="104"/>
        <end position="227"/>
    </location>
</feature>
<proteinExistence type="predicted"/>
<evidence type="ECO:0000256" key="2">
    <source>
        <dbReference type="SAM" id="SignalP"/>
    </source>
</evidence>
<keyword evidence="5" id="KW-1185">Reference proteome</keyword>
<feature type="signal peptide" evidence="2">
    <location>
        <begin position="1"/>
        <end position="27"/>
    </location>
</feature>
<keyword evidence="2" id="KW-0732">Signal</keyword>
<dbReference type="PROSITE" id="PS51257">
    <property type="entry name" value="PROKAR_LIPOPROTEIN"/>
    <property type="match status" value="1"/>
</dbReference>
<dbReference type="PANTHER" id="PTHR15629:SF2">
    <property type="entry name" value="SH3 DOMAIN-CONTAINING YSC84-LIKE PROTEIN 1"/>
    <property type="match status" value="1"/>
</dbReference>
<dbReference type="InterPro" id="IPR051702">
    <property type="entry name" value="SH3_domain_YSC84-like"/>
</dbReference>
<gene>
    <name evidence="4" type="ORF">JM946_21535</name>
</gene>
<dbReference type="Pfam" id="PF04366">
    <property type="entry name" value="Ysc84"/>
    <property type="match status" value="1"/>
</dbReference>
<evidence type="ECO:0000313" key="5">
    <source>
        <dbReference type="Proteomes" id="UP000661077"/>
    </source>
</evidence>
<evidence type="ECO:0000256" key="1">
    <source>
        <dbReference type="SAM" id="MobiDB-lite"/>
    </source>
</evidence>
<dbReference type="CDD" id="cd11524">
    <property type="entry name" value="SYLF"/>
    <property type="match status" value="1"/>
</dbReference>
<reference evidence="4 5" key="1">
    <citation type="journal article" date="2021" name="Int. J. Syst. Evol. Microbiol.">
        <title>Steroidobacter gossypii sp. nov., isolated from soil of cotton cropping field.</title>
        <authorList>
            <person name="Huang R."/>
            <person name="Yang S."/>
            <person name="Zhen C."/>
            <person name="Liu W."/>
        </authorList>
    </citation>
    <scope>NUCLEOTIDE SEQUENCE [LARGE SCALE GENOMIC DNA]</scope>
    <source>
        <strain evidence="4 5">S1-65</strain>
    </source>
</reference>
<dbReference type="EMBL" id="JAEVLS010000005">
    <property type="protein sequence ID" value="MBM0107329.1"/>
    <property type="molecule type" value="Genomic_DNA"/>
</dbReference>
<name>A0ABS1X276_9GAMM</name>
<accession>A0ABS1X276</accession>
<comment type="caution">
    <text evidence="4">The sequence shown here is derived from an EMBL/GenBank/DDBJ whole genome shotgun (WGS) entry which is preliminary data.</text>
</comment>
<sequence length="282" mass="28925">MLTRFRQFAPWFAVFVLSCAMGASAMAGERQDARLLTSTQVLSELMRMPEQNIPTWLLERAYAVAVIPSVIKVGLGIGGRRGKGVLVVRKDTGQWSNPIFINLTGGSFGFQVGVQSADVVLVFTSKQSIEGIVGGKVTLGADASVAAGPIGRQSSAATDIGLTAQVYSYSRASGLFAGVALDGSAITIDSNSNEAFYKRPGILASEIIRSDAPAAPSPADQFIAAVQQSATGGAPAPSSAPPAQPAGQPAAPSSTASSSAPASSGVQTYPMEDPNPGQEPPQ</sequence>
<protein>
    <submittedName>
        <fullName evidence="4">Lipid-binding SYLF domain-containing protein</fullName>
    </submittedName>
</protein>
<dbReference type="PANTHER" id="PTHR15629">
    <property type="entry name" value="SH3YL1 PROTEIN"/>
    <property type="match status" value="1"/>
</dbReference>
<feature type="chain" id="PRO_5045991607" evidence="2">
    <location>
        <begin position="28"/>
        <end position="282"/>
    </location>
</feature>
<dbReference type="InterPro" id="IPR007461">
    <property type="entry name" value="Ysc84_actin-binding"/>
</dbReference>
<dbReference type="Proteomes" id="UP000661077">
    <property type="component" value="Unassembled WGS sequence"/>
</dbReference>
<organism evidence="4 5">
    <name type="scientific">Steroidobacter gossypii</name>
    <dbReference type="NCBI Taxonomy" id="2805490"/>
    <lineage>
        <taxon>Bacteria</taxon>
        <taxon>Pseudomonadati</taxon>
        <taxon>Pseudomonadota</taxon>
        <taxon>Gammaproteobacteria</taxon>
        <taxon>Steroidobacterales</taxon>
        <taxon>Steroidobacteraceae</taxon>
        <taxon>Steroidobacter</taxon>
    </lineage>
</organism>
<feature type="compositionally biased region" description="Low complexity" evidence="1">
    <location>
        <begin position="245"/>
        <end position="265"/>
    </location>
</feature>
<evidence type="ECO:0000313" key="4">
    <source>
        <dbReference type="EMBL" id="MBM0107329.1"/>
    </source>
</evidence>